<feature type="region of interest" description="Disordered" evidence="1">
    <location>
        <begin position="58"/>
        <end position="79"/>
    </location>
</feature>
<dbReference type="EMBL" id="JANIIK010000039">
    <property type="protein sequence ID" value="KAJ3609298.1"/>
    <property type="molecule type" value="Genomic_DNA"/>
</dbReference>
<reference evidence="2" key="1">
    <citation type="submission" date="2022-07" db="EMBL/GenBank/DDBJ databases">
        <title>Chromosome-level genome of Muraenolepis orangiensis.</title>
        <authorList>
            <person name="Kim J."/>
        </authorList>
    </citation>
    <scope>NUCLEOTIDE SEQUENCE</scope>
    <source>
        <strain evidence="2">KU_S4_2022</strain>
        <tissue evidence="2">Muscle</tissue>
    </source>
</reference>
<name>A0A9Q0IT59_9TELE</name>
<protein>
    <submittedName>
        <fullName evidence="2">Uncharacterized protein</fullName>
    </submittedName>
</protein>
<keyword evidence="3" id="KW-1185">Reference proteome</keyword>
<organism evidence="2 3">
    <name type="scientific">Muraenolepis orangiensis</name>
    <name type="common">Patagonian moray cod</name>
    <dbReference type="NCBI Taxonomy" id="630683"/>
    <lineage>
        <taxon>Eukaryota</taxon>
        <taxon>Metazoa</taxon>
        <taxon>Chordata</taxon>
        <taxon>Craniata</taxon>
        <taxon>Vertebrata</taxon>
        <taxon>Euteleostomi</taxon>
        <taxon>Actinopterygii</taxon>
        <taxon>Neopterygii</taxon>
        <taxon>Teleostei</taxon>
        <taxon>Neoteleostei</taxon>
        <taxon>Acanthomorphata</taxon>
        <taxon>Zeiogadaria</taxon>
        <taxon>Gadariae</taxon>
        <taxon>Gadiformes</taxon>
        <taxon>Muraenolepidoidei</taxon>
        <taxon>Muraenolepididae</taxon>
        <taxon>Muraenolepis</taxon>
    </lineage>
</organism>
<accession>A0A9Q0IT59</accession>
<sequence>MATGRRWLRAADGYGPPMATGRRRLLYHQNLSSSRAGKKKKSCLMAYGLEPEWDGFLISSPSPAERDGPDSRSYSRPLP</sequence>
<evidence type="ECO:0000256" key="1">
    <source>
        <dbReference type="SAM" id="MobiDB-lite"/>
    </source>
</evidence>
<comment type="caution">
    <text evidence="2">The sequence shown here is derived from an EMBL/GenBank/DDBJ whole genome shotgun (WGS) entry which is preliminary data.</text>
</comment>
<proteinExistence type="predicted"/>
<dbReference type="AlphaFoldDB" id="A0A9Q0IT59"/>
<gene>
    <name evidence="2" type="ORF">NHX12_023821</name>
</gene>
<evidence type="ECO:0000313" key="3">
    <source>
        <dbReference type="Proteomes" id="UP001148018"/>
    </source>
</evidence>
<evidence type="ECO:0000313" key="2">
    <source>
        <dbReference type="EMBL" id="KAJ3609298.1"/>
    </source>
</evidence>
<dbReference type="Proteomes" id="UP001148018">
    <property type="component" value="Unassembled WGS sequence"/>
</dbReference>